<dbReference type="Gene3D" id="1.10.3720.10">
    <property type="entry name" value="MetI-like"/>
    <property type="match status" value="1"/>
</dbReference>
<dbReference type="PANTHER" id="PTHR43848:SF2">
    <property type="entry name" value="PUTRESCINE TRANSPORT SYSTEM PERMEASE PROTEIN POTI"/>
    <property type="match status" value="1"/>
</dbReference>
<reference evidence="9" key="1">
    <citation type="journal article" date="2013" name="Environ. Microbiol.">
        <title>Microbiota from the distal guts of lean and obese adolescents exhibit partial functional redundancy besides clear differences in community structure.</title>
        <authorList>
            <person name="Ferrer M."/>
            <person name="Ruiz A."/>
            <person name="Lanza F."/>
            <person name="Haange S.B."/>
            <person name="Oberbach A."/>
            <person name="Till H."/>
            <person name="Bargiela R."/>
            <person name="Campoy C."/>
            <person name="Segura M.T."/>
            <person name="Richter M."/>
            <person name="von Bergen M."/>
            <person name="Seifert J."/>
            <person name="Suarez A."/>
        </authorList>
    </citation>
    <scope>NUCLEOTIDE SEQUENCE</scope>
</reference>
<evidence type="ECO:0000256" key="1">
    <source>
        <dbReference type="ARBA" id="ARBA00004651"/>
    </source>
</evidence>
<keyword evidence="3" id="KW-0813">Transport</keyword>
<evidence type="ECO:0000256" key="4">
    <source>
        <dbReference type="ARBA" id="ARBA00022475"/>
    </source>
</evidence>
<name>K1SFS4_9ZZZZ</name>
<evidence type="ECO:0000313" key="9">
    <source>
        <dbReference type="EMBL" id="EKC54264.1"/>
    </source>
</evidence>
<keyword evidence="4" id="KW-1003">Cell membrane</keyword>
<organism evidence="9">
    <name type="scientific">human gut metagenome</name>
    <dbReference type="NCBI Taxonomy" id="408170"/>
    <lineage>
        <taxon>unclassified sequences</taxon>
        <taxon>metagenomes</taxon>
        <taxon>organismal metagenomes</taxon>
    </lineage>
</organism>
<evidence type="ECO:0000256" key="2">
    <source>
        <dbReference type="ARBA" id="ARBA00007069"/>
    </source>
</evidence>
<keyword evidence="5 8" id="KW-0812">Transmembrane</keyword>
<dbReference type="PANTHER" id="PTHR43848">
    <property type="entry name" value="PUTRESCINE TRANSPORT SYSTEM PERMEASE PROTEIN POTI"/>
    <property type="match status" value="1"/>
</dbReference>
<dbReference type="InterPro" id="IPR051789">
    <property type="entry name" value="Bact_Polyamine_Transport"/>
</dbReference>
<protein>
    <submittedName>
        <fullName evidence="9">Spermidine/putrescine ABC transporter, permease protein PotC</fullName>
    </submittedName>
</protein>
<keyword evidence="7 8" id="KW-0472">Membrane</keyword>
<dbReference type="SUPFAM" id="SSF161098">
    <property type="entry name" value="MetI-like"/>
    <property type="match status" value="1"/>
</dbReference>
<comment type="similarity">
    <text evidence="2">Belongs to the binding-protein-dependent transport system permease family. CysTW subfamily.</text>
</comment>
<proteinExistence type="inferred from homology"/>
<gene>
    <name evidence="9" type="ORF">LEA_15942</name>
</gene>
<evidence type="ECO:0000256" key="3">
    <source>
        <dbReference type="ARBA" id="ARBA00022448"/>
    </source>
</evidence>
<evidence type="ECO:0000256" key="5">
    <source>
        <dbReference type="ARBA" id="ARBA00022692"/>
    </source>
</evidence>
<accession>K1SFS4</accession>
<dbReference type="GO" id="GO:0005886">
    <property type="term" value="C:plasma membrane"/>
    <property type="evidence" value="ECO:0007669"/>
    <property type="project" value="UniProtKB-SubCell"/>
</dbReference>
<feature type="transmembrane region" description="Helical" evidence="8">
    <location>
        <begin position="40"/>
        <end position="61"/>
    </location>
</feature>
<dbReference type="EMBL" id="AJWY01010891">
    <property type="protein sequence ID" value="EKC54264.1"/>
    <property type="molecule type" value="Genomic_DNA"/>
</dbReference>
<evidence type="ECO:0000256" key="8">
    <source>
        <dbReference type="SAM" id="Phobius"/>
    </source>
</evidence>
<keyword evidence="6 8" id="KW-1133">Transmembrane helix</keyword>
<comment type="caution">
    <text evidence="9">The sequence shown here is derived from an EMBL/GenBank/DDBJ whole genome shotgun (WGS) entry which is preliminary data.</text>
</comment>
<comment type="subcellular location">
    <subcellularLocation>
        <location evidence="1">Cell membrane</location>
        <topology evidence="1">Multi-pass membrane protein</topology>
    </subcellularLocation>
</comment>
<evidence type="ECO:0000256" key="6">
    <source>
        <dbReference type="ARBA" id="ARBA00022989"/>
    </source>
</evidence>
<dbReference type="InterPro" id="IPR035906">
    <property type="entry name" value="MetI-like_sf"/>
</dbReference>
<evidence type="ECO:0000256" key="7">
    <source>
        <dbReference type="ARBA" id="ARBA00023136"/>
    </source>
</evidence>
<dbReference type="AlphaFoldDB" id="K1SFS4"/>
<sequence length="78" mass="8864">MAFTLSLDDFIISYFVSGAKFQTLPIVIFSMTKKKVKPDMYALSTLIFVSVLVLMILMNVLQARSEKKERKRAKGSEV</sequence>